<evidence type="ECO:0008006" key="5">
    <source>
        <dbReference type="Google" id="ProtNLM"/>
    </source>
</evidence>
<feature type="transmembrane region" description="Helical" evidence="2">
    <location>
        <begin position="251"/>
        <end position="271"/>
    </location>
</feature>
<dbReference type="Proteomes" id="UP001499854">
    <property type="component" value="Unassembled WGS sequence"/>
</dbReference>
<feature type="region of interest" description="Disordered" evidence="1">
    <location>
        <begin position="1"/>
        <end position="180"/>
    </location>
</feature>
<keyword evidence="4" id="KW-1185">Reference proteome</keyword>
<protein>
    <recommendedName>
        <fullName evidence="5">DUF4190 domain-containing protein</fullName>
    </recommendedName>
</protein>
<feature type="compositionally biased region" description="Low complexity" evidence="1">
    <location>
        <begin position="99"/>
        <end position="108"/>
    </location>
</feature>
<name>A0ABN2RZ10_9ACTN</name>
<proteinExistence type="predicted"/>
<keyword evidence="2" id="KW-0812">Transmembrane</keyword>
<feature type="transmembrane region" description="Helical" evidence="2">
    <location>
        <begin position="211"/>
        <end position="230"/>
    </location>
</feature>
<sequence>MTEPEQRPTPTDSGHGTGGGVRADEAREGGETPDTAGTAGTNPADAPSGGVSGRPAEDAPATRQPGDGSRQPAGSSDAEDNAEDNPFAPPPEDAHAGRSAPGQPQQSPWGPPPANPYGKVRPGPVQPWGSQRPREPERPHGAWGDPNRYGPVDQRPDPRDDPDRRYRDQREAAPQRPQRDLKTRWALGLSLGSTACTMLAIYQGLATFPAWMVGAAAGLAFAVAAFVLSISAQRTAALKRQRASEATASMVSASVSGVLAGLLLVASIVWWTPFKEYARCMQGANTQVAEKACLTQLEGRTGMSTTH</sequence>
<dbReference type="EMBL" id="BAAAQM010000023">
    <property type="protein sequence ID" value="GAA1977496.1"/>
    <property type="molecule type" value="Genomic_DNA"/>
</dbReference>
<feature type="transmembrane region" description="Helical" evidence="2">
    <location>
        <begin position="185"/>
        <end position="205"/>
    </location>
</feature>
<accession>A0ABN2RZ10</accession>
<feature type="compositionally biased region" description="Basic and acidic residues" evidence="1">
    <location>
        <begin position="154"/>
        <end position="180"/>
    </location>
</feature>
<dbReference type="RefSeq" id="WP_344658805.1">
    <property type="nucleotide sequence ID" value="NZ_BAAAQM010000023.1"/>
</dbReference>
<evidence type="ECO:0000313" key="4">
    <source>
        <dbReference type="Proteomes" id="UP001499854"/>
    </source>
</evidence>
<organism evidence="3 4">
    <name type="scientific">Catenulispora subtropica</name>
    <dbReference type="NCBI Taxonomy" id="450798"/>
    <lineage>
        <taxon>Bacteria</taxon>
        <taxon>Bacillati</taxon>
        <taxon>Actinomycetota</taxon>
        <taxon>Actinomycetes</taxon>
        <taxon>Catenulisporales</taxon>
        <taxon>Catenulisporaceae</taxon>
        <taxon>Catenulispora</taxon>
    </lineage>
</organism>
<reference evidence="3 4" key="1">
    <citation type="journal article" date="2019" name="Int. J. Syst. Evol. Microbiol.">
        <title>The Global Catalogue of Microorganisms (GCM) 10K type strain sequencing project: providing services to taxonomists for standard genome sequencing and annotation.</title>
        <authorList>
            <consortium name="The Broad Institute Genomics Platform"/>
            <consortium name="The Broad Institute Genome Sequencing Center for Infectious Disease"/>
            <person name="Wu L."/>
            <person name="Ma J."/>
        </authorList>
    </citation>
    <scope>NUCLEOTIDE SEQUENCE [LARGE SCALE GENOMIC DNA]</scope>
    <source>
        <strain evidence="3 4">JCM 16013</strain>
    </source>
</reference>
<evidence type="ECO:0000256" key="1">
    <source>
        <dbReference type="SAM" id="MobiDB-lite"/>
    </source>
</evidence>
<keyword evidence="2" id="KW-0472">Membrane</keyword>
<evidence type="ECO:0000256" key="2">
    <source>
        <dbReference type="SAM" id="Phobius"/>
    </source>
</evidence>
<comment type="caution">
    <text evidence="3">The sequence shown here is derived from an EMBL/GenBank/DDBJ whole genome shotgun (WGS) entry which is preliminary data.</text>
</comment>
<evidence type="ECO:0000313" key="3">
    <source>
        <dbReference type="EMBL" id="GAA1977496.1"/>
    </source>
</evidence>
<keyword evidence="2" id="KW-1133">Transmembrane helix</keyword>
<gene>
    <name evidence="3" type="ORF">GCM10009838_42410</name>
</gene>